<organism evidence="2 3">
    <name type="scientific">Rhodoplanes serenus</name>
    <dbReference type="NCBI Taxonomy" id="200615"/>
    <lineage>
        <taxon>Bacteria</taxon>
        <taxon>Pseudomonadati</taxon>
        <taxon>Pseudomonadota</taxon>
        <taxon>Alphaproteobacteria</taxon>
        <taxon>Hyphomicrobiales</taxon>
        <taxon>Nitrobacteraceae</taxon>
        <taxon>Rhodoplanes</taxon>
    </lineage>
</organism>
<reference evidence="3" key="2">
    <citation type="submission" date="2018-10" db="EMBL/GenBank/DDBJ databases">
        <authorList>
            <person name="Peiro R."/>
            <person name="Begona"/>
            <person name="Cbmso G."/>
            <person name="Lopez M."/>
            <person name="Gonzalez S."/>
            <person name="Sacristan E."/>
            <person name="Castillo E."/>
        </authorList>
    </citation>
    <scope>NUCLEOTIDE SEQUENCE [LARGE SCALE GENOMIC DNA]</scope>
</reference>
<keyword evidence="1" id="KW-0614">Plasmid</keyword>
<dbReference type="AlphaFoldDB" id="A0A3S4F9D9"/>
<reference evidence="2" key="1">
    <citation type="submission" date="2018-10" db="EMBL/GenBank/DDBJ databases">
        <authorList>
            <person name="Peiro R."/>
            <person name="Begona"/>
            <person name="Cbmso G."/>
            <person name="Lopez M."/>
            <person name="Gonzalez S."/>
            <person name="Sacristan E."/>
            <person name="Castillo E."/>
        </authorList>
    </citation>
    <scope>NUCLEOTIDE SEQUENCE</scope>
    <source>
        <strain evidence="2">Rhod_genome</strain>
        <strain evidence="1">Rhod_plasmid</strain>
        <plasmid evidence="1">1</plasmid>
    </source>
</reference>
<sequence>MAHDGRYDMLKAIFGSEEKVETRRAQTPVSELTAETFDAWMG</sequence>
<accession>A0A3S4F9D9</accession>
<dbReference type="EMBL" id="UWOC01000077">
    <property type="protein sequence ID" value="VCU07884.1"/>
    <property type="molecule type" value="Genomic_DNA"/>
</dbReference>
<keyword evidence="3" id="KW-1185">Reference proteome</keyword>
<proteinExistence type="predicted"/>
<protein>
    <submittedName>
        <fullName evidence="2">Uncharacterized protein</fullName>
    </submittedName>
</protein>
<evidence type="ECO:0000313" key="2">
    <source>
        <dbReference type="EMBL" id="VCU07884.1"/>
    </source>
</evidence>
<geneLocation type="plasmid" evidence="1">
    <name>1</name>
</geneLocation>
<gene>
    <name evidence="2" type="ORF">RHODGE_RHODGE_01034</name>
    <name evidence="1" type="ORF">RHODPL_RHODPL_00021</name>
</gene>
<evidence type="ECO:0000313" key="1">
    <source>
        <dbReference type="EMBL" id="VCU06573.1"/>
    </source>
</evidence>
<dbReference type="RefSeq" id="WP_280176745.1">
    <property type="nucleotide sequence ID" value="NZ_UWOC01000077.1"/>
</dbReference>
<name>A0A3S4F9D9_9BRAD</name>
<dbReference type="Proteomes" id="UP000289200">
    <property type="component" value="Unassembled WGS sequence"/>
</dbReference>
<evidence type="ECO:0000313" key="3">
    <source>
        <dbReference type="Proteomes" id="UP000289200"/>
    </source>
</evidence>
<dbReference type="EMBL" id="LR026982">
    <property type="protein sequence ID" value="VCU06573.1"/>
    <property type="molecule type" value="Genomic_DNA"/>
</dbReference>